<sequence>MSRHTLSVLVENKPGVLARVASLFSRRGFNIDSLAVGPTEHEDISRMTIVVNVEELPLEQVTKQLNKLVNVLKIVELDPAQAVQRELTLIKVRADAENRSSVLELVNLFRARCVDVASDAVTIEVTGTPDKLQAFIKLLEPFGIKELVQSGMVAIGRGARSITDRSLRALDRTA</sequence>
<evidence type="ECO:0000256" key="7">
    <source>
        <dbReference type="ARBA" id="ARBA00048670"/>
    </source>
</evidence>
<dbReference type="EMBL" id="FOQY01000026">
    <property type="protein sequence ID" value="SFK47126.1"/>
    <property type="molecule type" value="Genomic_DNA"/>
</dbReference>
<keyword evidence="5 8" id="KW-0028">Amino-acid biosynthesis</keyword>
<dbReference type="RefSeq" id="WP_031171868.1">
    <property type="nucleotide sequence ID" value="NZ_FOQY01000026.1"/>
</dbReference>
<dbReference type="Gene3D" id="3.30.70.1150">
    <property type="entry name" value="ACT-like. Chain A, domain 2"/>
    <property type="match status" value="1"/>
</dbReference>
<comment type="similarity">
    <text evidence="3 8">Belongs to the acetolactate synthase small subunit family.</text>
</comment>
<dbReference type="UniPathway" id="UPA00049">
    <property type="reaction ID" value="UER00059"/>
</dbReference>
<comment type="function">
    <text evidence="8">Catalyzes the conversion of 2 pyruvate molecules into acetolactate in the first common step of the biosynthetic pathway of the branched-amino acids such as leucine, isoleucine, and valine.</text>
</comment>
<evidence type="ECO:0000256" key="1">
    <source>
        <dbReference type="ARBA" id="ARBA00004974"/>
    </source>
</evidence>
<dbReference type="GO" id="GO:0009099">
    <property type="term" value="P:L-valine biosynthetic process"/>
    <property type="evidence" value="ECO:0007669"/>
    <property type="project" value="UniProtKB-UniRule"/>
</dbReference>
<keyword evidence="8" id="KW-0808">Transferase</keyword>
<dbReference type="FunFam" id="3.30.70.1150:FF:000001">
    <property type="entry name" value="Acetolactate synthase small subunit"/>
    <property type="match status" value="1"/>
</dbReference>
<dbReference type="AlphaFoldDB" id="A0A1I3ZU20"/>
<protein>
    <recommendedName>
        <fullName evidence="8">Acetolactate synthase small subunit</fullName>
        <shortName evidence="8">AHAS</shortName>
        <shortName evidence="8">ALS</shortName>
        <ecNumber evidence="8">2.2.1.6</ecNumber>
    </recommendedName>
    <alternativeName>
        <fullName evidence="8">Acetohydroxy-acid synthase small subunit</fullName>
    </alternativeName>
</protein>
<dbReference type="InterPro" id="IPR004789">
    <property type="entry name" value="Acetalactate_synth_ssu"/>
</dbReference>
<dbReference type="NCBIfam" id="NF008864">
    <property type="entry name" value="PRK11895.1"/>
    <property type="match status" value="1"/>
</dbReference>
<dbReference type="Proteomes" id="UP000199111">
    <property type="component" value="Unassembled WGS sequence"/>
</dbReference>
<dbReference type="InterPro" id="IPR002912">
    <property type="entry name" value="ACT_dom"/>
</dbReference>
<dbReference type="EC" id="2.2.1.6" evidence="8"/>
<keyword evidence="6 8" id="KW-0100">Branched-chain amino acid biosynthesis</keyword>
<name>A0A1I3ZU20_9ACTN</name>
<evidence type="ECO:0000313" key="10">
    <source>
        <dbReference type="EMBL" id="SFK47126.1"/>
    </source>
</evidence>
<organism evidence="10 11">
    <name type="scientific">Streptosporangium canum</name>
    <dbReference type="NCBI Taxonomy" id="324952"/>
    <lineage>
        <taxon>Bacteria</taxon>
        <taxon>Bacillati</taxon>
        <taxon>Actinomycetota</taxon>
        <taxon>Actinomycetes</taxon>
        <taxon>Streptosporangiales</taxon>
        <taxon>Streptosporangiaceae</taxon>
        <taxon>Streptosporangium</taxon>
    </lineage>
</organism>
<dbReference type="GO" id="GO:0003984">
    <property type="term" value="F:acetolactate synthase activity"/>
    <property type="evidence" value="ECO:0007669"/>
    <property type="project" value="UniProtKB-UniRule"/>
</dbReference>
<evidence type="ECO:0000256" key="2">
    <source>
        <dbReference type="ARBA" id="ARBA00005025"/>
    </source>
</evidence>
<dbReference type="Gene3D" id="3.30.70.260">
    <property type="match status" value="1"/>
</dbReference>
<accession>A0A1I3ZU20</accession>
<dbReference type="InterPro" id="IPR019455">
    <property type="entry name" value="Acetolactate_synth_ssu_C"/>
</dbReference>
<comment type="pathway">
    <text evidence="2 8">Amino-acid biosynthesis; L-valine biosynthesis; L-valine from pyruvate: step 1/4.</text>
</comment>
<dbReference type="InterPro" id="IPR045865">
    <property type="entry name" value="ACT-like_dom_sf"/>
</dbReference>
<evidence type="ECO:0000256" key="4">
    <source>
        <dbReference type="ARBA" id="ARBA00011744"/>
    </source>
</evidence>
<dbReference type="GO" id="GO:0009097">
    <property type="term" value="P:isoleucine biosynthetic process"/>
    <property type="evidence" value="ECO:0007669"/>
    <property type="project" value="UniProtKB-UniRule"/>
</dbReference>
<dbReference type="CDD" id="cd04878">
    <property type="entry name" value="ACT_AHAS"/>
    <property type="match status" value="1"/>
</dbReference>
<reference evidence="11" key="1">
    <citation type="submission" date="2016-10" db="EMBL/GenBank/DDBJ databases">
        <authorList>
            <person name="Varghese N."/>
            <person name="Submissions S."/>
        </authorList>
    </citation>
    <scope>NUCLEOTIDE SEQUENCE [LARGE SCALE GENOMIC DNA]</scope>
    <source>
        <strain evidence="11">CGMCC 4.2126</strain>
    </source>
</reference>
<evidence type="ECO:0000256" key="8">
    <source>
        <dbReference type="RuleBase" id="RU368092"/>
    </source>
</evidence>
<comment type="pathway">
    <text evidence="1 8">Amino-acid biosynthesis; L-isoleucine biosynthesis; L-isoleucine from 2-oxobutanoate: step 1/4.</text>
</comment>
<dbReference type="GeneID" id="96301607"/>
<dbReference type="SUPFAM" id="SSF55021">
    <property type="entry name" value="ACT-like"/>
    <property type="match status" value="2"/>
</dbReference>
<proteinExistence type="inferred from homology"/>
<feature type="domain" description="ACT" evidence="9">
    <location>
        <begin position="5"/>
        <end position="79"/>
    </location>
</feature>
<keyword evidence="11" id="KW-1185">Reference proteome</keyword>
<evidence type="ECO:0000259" key="9">
    <source>
        <dbReference type="PROSITE" id="PS51671"/>
    </source>
</evidence>
<dbReference type="InterPro" id="IPR054480">
    <property type="entry name" value="AHAS_small-like_ACT"/>
</dbReference>
<dbReference type="Pfam" id="PF22629">
    <property type="entry name" value="ACT_AHAS_ss"/>
    <property type="match status" value="1"/>
</dbReference>
<dbReference type="GO" id="GO:0005829">
    <property type="term" value="C:cytosol"/>
    <property type="evidence" value="ECO:0007669"/>
    <property type="project" value="TreeGrafter"/>
</dbReference>
<dbReference type="PROSITE" id="PS51671">
    <property type="entry name" value="ACT"/>
    <property type="match status" value="1"/>
</dbReference>
<gene>
    <name evidence="10" type="ORF">SAMN05216275_12622</name>
</gene>
<dbReference type="PANTHER" id="PTHR30239">
    <property type="entry name" value="ACETOLACTATE SYNTHASE SMALL SUBUNIT"/>
    <property type="match status" value="1"/>
</dbReference>
<dbReference type="FunFam" id="3.30.70.260:FF:000001">
    <property type="entry name" value="Acetolactate synthase, small subunit"/>
    <property type="match status" value="1"/>
</dbReference>
<evidence type="ECO:0000256" key="5">
    <source>
        <dbReference type="ARBA" id="ARBA00022605"/>
    </source>
</evidence>
<comment type="subunit">
    <text evidence="4 8">Dimer of large and small chains.</text>
</comment>
<dbReference type="NCBIfam" id="TIGR00119">
    <property type="entry name" value="acolac_sm"/>
    <property type="match status" value="1"/>
</dbReference>
<evidence type="ECO:0000313" key="11">
    <source>
        <dbReference type="Proteomes" id="UP000199111"/>
    </source>
</evidence>
<comment type="catalytic activity">
    <reaction evidence="7 8">
        <text>2 pyruvate + H(+) = (2S)-2-acetolactate + CO2</text>
        <dbReference type="Rhea" id="RHEA:25249"/>
        <dbReference type="ChEBI" id="CHEBI:15361"/>
        <dbReference type="ChEBI" id="CHEBI:15378"/>
        <dbReference type="ChEBI" id="CHEBI:16526"/>
        <dbReference type="ChEBI" id="CHEBI:58476"/>
        <dbReference type="EC" id="2.2.1.6"/>
    </reaction>
</comment>
<evidence type="ECO:0000256" key="6">
    <source>
        <dbReference type="ARBA" id="ARBA00023304"/>
    </source>
</evidence>
<dbReference type="GO" id="GO:1990610">
    <property type="term" value="F:acetolactate synthase regulator activity"/>
    <property type="evidence" value="ECO:0007669"/>
    <property type="project" value="UniProtKB-UniRule"/>
</dbReference>
<dbReference type="InterPro" id="IPR027271">
    <property type="entry name" value="Acetolactate_synth/TF_NikR_C"/>
</dbReference>
<dbReference type="InterPro" id="IPR039557">
    <property type="entry name" value="AHAS_ACT"/>
</dbReference>
<dbReference type="Pfam" id="PF10369">
    <property type="entry name" value="ALS_ss_C"/>
    <property type="match status" value="1"/>
</dbReference>
<dbReference type="UniPathway" id="UPA00047">
    <property type="reaction ID" value="UER00055"/>
</dbReference>
<dbReference type="PANTHER" id="PTHR30239:SF0">
    <property type="entry name" value="ACETOLACTATE SYNTHASE SMALL SUBUNIT 1, CHLOROPLASTIC"/>
    <property type="match status" value="1"/>
</dbReference>
<evidence type="ECO:0000256" key="3">
    <source>
        <dbReference type="ARBA" id="ARBA00006341"/>
    </source>
</evidence>